<dbReference type="Proteomes" id="UP000236497">
    <property type="component" value="Unassembled WGS sequence"/>
</dbReference>
<organism evidence="1 2">
    <name type="scientific">Herbinix hemicellulosilytica</name>
    <dbReference type="NCBI Taxonomy" id="1564487"/>
    <lineage>
        <taxon>Bacteria</taxon>
        <taxon>Bacillati</taxon>
        <taxon>Bacillota</taxon>
        <taxon>Clostridia</taxon>
        <taxon>Lachnospirales</taxon>
        <taxon>Lachnospiraceae</taxon>
        <taxon>Herbinix</taxon>
    </lineage>
</organism>
<proteinExistence type="predicted"/>
<dbReference type="AlphaFoldDB" id="A0A0H5SXL9"/>
<dbReference type="RefSeq" id="WP_242967642.1">
    <property type="nucleotide sequence ID" value="NZ_CVTD020000019.1"/>
</dbReference>
<keyword evidence="2" id="KW-1185">Reference proteome</keyword>
<gene>
    <name evidence="1" type="ORF">HHT355_1899</name>
</gene>
<dbReference type="EMBL" id="CVTD020000019">
    <property type="protein sequence ID" value="CRZ35098.1"/>
    <property type="molecule type" value="Genomic_DNA"/>
</dbReference>
<protein>
    <submittedName>
        <fullName evidence="1">Uncharacterized protein</fullName>
    </submittedName>
</protein>
<reference evidence="1 2" key="1">
    <citation type="submission" date="2015-06" db="EMBL/GenBank/DDBJ databases">
        <authorList>
            <person name="Wibberg Daniel"/>
        </authorList>
    </citation>
    <scope>NUCLEOTIDE SEQUENCE [LARGE SCALE GENOMIC DNA]</scope>
    <source>
        <strain evidence="1 2">T3/55T</strain>
    </source>
</reference>
<accession>A0A0H5SXL9</accession>
<evidence type="ECO:0000313" key="2">
    <source>
        <dbReference type="Proteomes" id="UP000236497"/>
    </source>
</evidence>
<sequence>MIINEFNDVVIQQMERCKSMLITKGNEYAPEAMDNVEIDRLAHFKKAAVLMSTTPKIALMGMLVKHYISILDMSMDDKDYPVEQWDEKITDSINYLLILRAIVEEERHEKDRG</sequence>
<evidence type="ECO:0000313" key="1">
    <source>
        <dbReference type="EMBL" id="CRZ35098.1"/>
    </source>
</evidence>
<name>A0A0H5SXL9_HERHM</name>